<gene>
    <name evidence="6" type="ORF">NBH21_06650</name>
</gene>
<proteinExistence type="inferred from homology"/>
<dbReference type="InterPro" id="IPR036588">
    <property type="entry name" value="CobH/CbiC_sf"/>
</dbReference>
<keyword evidence="4 6" id="KW-0413">Isomerase</keyword>
<organism evidence="6 7">
    <name type="scientific">Ciceribacter sichuanensis</name>
    <dbReference type="NCBI Taxonomy" id="2949647"/>
    <lineage>
        <taxon>Bacteria</taxon>
        <taxon>Pseudomonadati</taxon>
        <taxon>Pseudomonadota</taxon>
        <taxon>Alphaproteobacteria</taxon>
        <taxon>Hyphomicrobiales</taxon>
        <taxon>Rhizobiaceae</taxon>
        <taxon>Ciceribacter</taxon>
    </lineage>
</organism>
<dbReference type="Proteomes" id="UP001155380">
    <property type="component" value="Unassembled WGS sequence"/>
</dbReference>
<comment type="caution">
    <text evidence="6">The sequence shown here is derived from an EMBL/GenBank/DDBJ whole genome shotgun (WGS) entry which is preliminary data.</text>
</comment>
<dbReference type="GO" id="GO:0009236">
    <property type="term" value="P:cobalamin biosynthetic process"/>
    <property type="evidence" value="ECO:0007669"/>
    <property type="project" value="UniProtKB-KW"/>
</dbReference>
<sequence>MSASFDYIRDPAEIYRQSFETIRREADLSRFSGGMEKLAIRLIHACGMTDLAGDIAFSDGAFDAGAAALAAGAPVLCDVEMVRHGIIRRLLPGDNEVICLLNDERVRPKAAEIGNTRSAAQVDLWGDRLVGAVVAIGNAPTALFRLLELIDQGAPKPALILGLPVGFVGAAESKDELIEHSRRVPFIAVRGRRGGSAMASAAVNALAGGLGAND</sequence>
<dbReference type="InterPro" id="IPR003722">
    <property type="entry name" value="Cbl_synth_CobH/CbiC"/>
</dbReference>
<comment type="similarity">
    <text evidence="2">Belongs to the CobH/CbiC family.</text>
</comment>
<dbReference type="EC" id="5.4.99.61" evidence="6"/>
<feature type="domain" description="Cobalamin biosynthesis precorrin-8X methylmutase CobH/CbiC" evidence="5">
    <location>
        <begin position="13"/>
        <end position="207"/>
    </location>
</feature>
<evidence type="ECO:0000256" key="4">
    <source>
        <dbReference type="ARBA" id="ARBA00023235"/>
    </source>
</evidence>
<dbReference type="GO" id="GO:0016993">
    <property type="term" value="F:precorrin-8X methylmutase activity"/>
    <property type="evidence" value="ECO:0007669"/>
    <property type="project" value="UniProtKB-EC"/>
</dbReference>
<evidence type="ECO:0000313" key="6">
    <source>
        <dbReference type="EMBL" id="MCO5956441.1"/>
    </source>
</evidence>
<name>A0AAJ1BU74_9HYPH</name>
<evidence type="ECO:0000313" key="7">
    <source>
        <dbReference type="Proteomes" id="UP001155380"/>
    </source>
</evidence>
<evidence type="ECO:0000256" key="1">
    <source>
        <dbReference type="ARBA" id="ARBA00004953"/>
    </source>
</evidence>
<evidence type="ECO:0000259" key="5">
    <source>
        <dbReference type="Pfam" id="PF02570"/>
    </source>
</evidence>
<comment type="pathway">
    <text evidence="1">Cofactor biosynthesis; adenosylcobalamin biosynthesis.</text>
</comment>
<dbReference type="NCBIfam" id="NF006136">
    <property type="entry name" value="PRK08285.1"/>
    <property type="match status" value="1"/>
</dbReference>
<dbReference type="PANTHER" id="PTHR43588:SF1">
    <property type="entry name" value="COBALT-PRECORRIN-8 METHYLMUTASE"/>
    <property type="match status" value="1"/>
</dbReference>
<dbReference type="EMBL" id="JAMXLX010000002">
    <property type="protein sequence ID" value="MCO5956441.1"/>
    <property type="molecule type" value="Genomic_DNA"/>
</dbReference>
<accession>A0AAJ1BU74</accession>
<reference evidence="6" key="1">
    <citation type="submission" date="2022-06" db="EMBL/GenBank/DDBJ databases">
        <authorList>
            <person name="Sun Q."/>
        </authorList>
    </citation>
    <scope>NUCLEOTIDE SEQUENCE</scope>
    <source>
        <strain evidence="6">S101</strain>
    </source>
</reference>
<dbReference type="Pfam" id="PF02570">
    <property type="entry name" value="CbiC"/>
    <property type="match status" value="1"/>
</dbReference>
<dbReference type="Gene3D" id="3.40.50.10230">
    <property type="entry name" value="Cobalamin biosynthesis CobH/CbiC, precorrin-8X methylmutase"/>
    <property type="match status" value="1"/>
</dbReference>
<evidence type="ECO:0000256" key="2">
    <source>
        <dbReference type="ARBA" id="ARBA00009774"/>
    </source>
</evidence>
<protein>
    <submittedName>
        <fullName evidence="6">Precorrin-8X methylmutase</fullName>
        <ecNumber evidence="6">5.4.99.61</ecNumber>
    </submittedName>
</protein>
<dbReference type="RefSeq" id="WP_250916429.1">
    <property type="nucleotide sequence ID" value="NZ_JAMXLX010000002.1"/>
</dbReference>
<evidence type="ECO:0000256" key="3">
    <source>
        <dbReference type="ARBA" id="ARBA00022573"/>
    </source>
</evidence>
<dbReference type="AlphaFoldDB" id="A0AAJ1BU74"/>
<dbReference type="SUPFAM" id="SSF63965">
    <property type="entry name" value="Precorrin-8X methylmutase CbiC/CobH"/>
    <property type="match status" value="1"/>
</dbReference>
<dbReference type="PANTHER" id="PTHR43588">
    <property type="entry name" value="COBALT-PRECORRIN-8 METHYLMUTASE"/>
    <property type="match status" value="1"/>
</dbReference>
<keyword evidence="3" id="KW-0169">Cobalamin biosynthesis</keyword>